<feature type="domain" description="NADAR" evidence="1">
    <location>
        <begin position="31"/>
        <end position="167"/>
    </location>
</feature>
<comment type="caution">
    <text evidence="2">The sequence shown here is derived from an EMBL/GenBank/DDBJ whole genome shotgun (WGS) entry which is preliminary data.</text>
</comment>
<reference evidence="2" key="1">
    <citation type="submission" date="2023-03" db="EMBL/GenBank/DDBJ databases">
        <title>Massive genome expansion in bonnet fungi (Mycena s.s.) driven by repeated elements and novel gene families across ecological guilds.</title>
        <authorList>
            <consortium name="Lawrence Berkeley National Laboratory"/>
            <person name="Harder C.B."/>
            <person name="Miyauchi S."/>
            <person name="Viragh M."/>
            <person name="Kuo A."/>
            <person name="Thoen E."/>
            <person name="Andreopoulos B."/>
            <person name="Lu D."/>
            <person name="Skrede I."/>
            <person name="Drula E."/>
            <person name="Henrissat B."/>
            <person name="Morin E."/>
            <person name="Kohler A."/>
            <person name="Barry K."/>
            <person name="LaButti K."/>
            <person name="Morin E."/>
            <person name="Salamov A."/>
            <person name="Lipzen A."/>
            <person name="Mereny Z."/>
            <person name="Hegedus B."/>
            <person name="Baldrian P."/>
            <person name="Stursova M."/>
            <person name="Weitz H."/>
            <person name="Taylor A."/>
            <person name="Grigoriev I.V."/>
            <person name="Nagy L.G."/>
            <person name="Martin F."/>
            <person name="Kauserud H."/>
        </authorList>
    </citation>
    <scope>NUCLEOTIDE SEQUENCE</scope>
    <source>
        <strain evidence="2">9284</strain>
    </source>
</reference>
<dbReference type="CDD" id="cd15457">
    <property type="entry name" value="NADAR"/>
    <property type="match status" value="1"/>
</dbReference>
<organism evidence="2 3">
    <name type="scientific">Roridomyces roridus</name>
    <dbReference type="NCBI Taxonomy" id="1738132"/>
    <lineage>
        <taxon>Eukaryota</taxon>
        <taxon>Fungi</taxon>
        <taxon>Dikarya</taxon>
        <taxon>Basidiomycota</taxon>
        <taxon>Agaricomycotina</taxon>
        <taxon>Agaricomycetes</taxon>
        <taxon>Agaricomycetidae</taxon>
        <taxon>Agaricales</taxon>
        <taxon>Marasmiineae</taxon>
        <taxon>Mycenaceae</taxon>
        <taxon>Roridomyces</taxon>
    </lineage>
</organism>
<dbReference type="AlphaFoldDB" id="A0AAD7BAW1"/>
<dbReference type="Proteomes" id="UP001221142">
    <property type="component" value="Unassembled WGS sequence"/>
</dbReference>
<proteinExistence type="predicted"/>
<dbReference type="Gene3D" id="1.10.357.40">
    <property type="entry name" value="YbiA-like"/>
    <property type="match status" value="1"/>
</dbReference>
<evidence type="ECO:0000259" key="1">
    <source>
        <dbReference type="Pfam" id="PF08719"/>
    </source>
</evidence>
<dbReference type="InterPro" id="IPR012816">
    <property type="entry name" value="NADAR"/>
</dbReference>
<dbReference type="Pfam" id="PF08719">
    <property type="entry name" value="NADAR"/>
    <property type="match status" value="1"/>
</dbReference>
<dbReference type="SUPFAM" id="SSF143990">
    <property type="entry name" value="YbiA-like"/>
    <property type="match status" value="1"/>
</dbReference>
<sequence>MERNFRVAHPQPALLVATQPRPRISFSGASNDTYYAFKNRAPYPVKYNGKIYPTSEHLFQAFKYMGHRTDLAERIRTVSTSSTTAFDLSMTLLEHQNPDWDILKIPKMEIVVCHKFSQHEKLKQLLLGTGDAELVNGSRDNFWGAGKTGTGRNEFGKLLERLRKTFREAK</sequence>
<protein>
    <submittedName>
        <fullName evidence="2">DUF1768-domain-containing protein</fullName>
    </submittedName>
</protein>
<evidence type="ECO:0000313" key="2">
    <source>
        <dbReference type="EMBL" id="KAJ7615344.1"/>
    </source>
</evidence>
<dbReference type="InterPro" id="IPR037238">
    <property type="entry name" value="YbiA-like_sf"/>
</dbReference>
<dbReference type="NCBIfam" id="TIGR02464">
    <property type="entry name" value="ribofla_fusion"/>
    <property type="match status" value="1"/>
</dbReference>
<accession>A0AAD7BAW1</accession>
<dbReference type="EMBL" id="JARKIF010000024">
    <property type="protein sequence ID" value="KAJ7615344.1"/>
    <property type="molecule type" value="Genomic_DNA"/>
</dbReference>
<gene>
    <name evidence="2" type="ORF">FB45DRAFT_757879</name>
</gene>
<evidence type="ECO:0000313" key="3">
    <source>
        <dbReference type="Proteomes" id="UP001221142"/>
    </source>
</evidence>
<name>A0AAD7BAW1_9AGAR</name>
<keyword evidence="3" id="KW-1185">Reference proteome</keyword>